<feature type="compositionally biased region" description="Low complexity" evidence="1">
    <location>
        <begin position="61"/>
        <end position="100"/>
    </location>
</feature>
<dbReference type="AlphaFoldDB" id="A0A835ZE53"/>
<dbReference type="EMBL" id="JAFCMP010000011">
    <property type="protein sequence ID" value="KAG5192081.1"/>
    <property type="molecule type" value="Genomic_DNA"/>
</dbReference>
<name>A0A835ZE53_9STRA</name>
<accession>A0A835ZE53</accession>
<organism evidence="2 3">
    <name type="scientific">Tribonema minus</name>
    <dbReference type="NCBI Taxonomy" id="303371"/>
    <lineage>
        <taxon>Eukaryota</taxon>
        <taxon>Sar</taxon>
        <taxon>Stramenopiles</taxon>
        <taxon>Ochrophyta</taxon>
        <taxon>PX clade</taxon>
        <taxon>Xanthophyceae</taxon>
        <taxon>Tribonematales</taxon>
        <taxon>Tribonemataceae</taxon>
        <taxon>Tribonema</taxon>
    </lineage>
</organism>
<proteinExistence type="predicted"/>
<evidence type="ECO:0000313" key="3">
    <source>
        <dbReference type="Proteomes" id="UP000664859"/>
    </source>
</evidence>
<sequence length="255" mass="27287">MSTVEETPVAPATEAAEAESAATETTEKRAAPEAEAAEEAPEKKQKTDDATAENGGDAPAEEAAAAAAAPATEEVAAATEQTPAATEETPAAKETPAEPAAEPKEAPELFLLTLVLLVSVDFRMPCSCLQPSIWVLCTSGLCRMLIACNNQMNLNRRLKFKSVAPKPIGPEISSVLEALALAARHILTMAFILLALRNLRHRLFGVPSAGVHEEVILKEKLEHQAQLDAQMQKKTDELNATETKEQQVRSRDLVC</sequence>
<protein>
    <submittedName>
        <fullName evidence="2">Uncharacterized protein</fullName>
    </submittedName>
</protein>
<reference evidence="2" key="1">
    <citation type="submission" date="2021-02" db="EMBL/GenBank/DDBJ databases">
        <title>First Annotated Genome of the Yellow-green Alga Tribonema minus.</title>
        <authorList>
            <person name="Mahan K.M."/>
        </authorList>
    </citation>
    <scope>NUCLEOTIDE SEQUENCE</scope>
    <source>
        <strain evidence="2">UTEX B ZZ1240</strain>
    </source>
</reference>
<evidence type="ECO:0000256" key="1">
    <source>
        <dbReference type="SAM" id="MobiDB-lite"/>
    </source>
</evidence>
<feature type="compositionally biased region" description="Basic and acidic residues" evidence="1">
    <location>
        <begin position="40"/>
        <end position="49"/>
    </location>
</feature>
<comment type="caution">
    <text evidence="2">The sequence shown here is derived from an EMBL/GenBank/DDBJ whole genome shotgun (WGS) entry which is preliminary data.</text>
</comment>
<dbReference type="Proteomes" id="UP000664859">
    <property type="component" value="Unassembled WGS sequence"/>
</dbReference>
<keyword evidence="3" id="KW-1185">Reference proteome</keyword>
<evidence type="ECO:0000313" key="2">
    <source>
        <dbReference type="EMBL" id="KAG5192081.1"/>
    </source>
</evidence>
<feature type="compositionally biased region" description="Low complexity" evidence="1">
    <location>
        <begin position="1"/>
        <end position="24"/>
    </location>
</feature>
<feature type="region of interest" description="Disordered" evidence="1">
    <location>
        <begin position="1"/>
        <end position="104"/>
    </location>
</feature>
<gene>
    <name evidence="2" type="ORF">JKP88DRAFT_266364</name>
</gene>